<keyword evidence="2" id="KW-0805">Transcription regulation</keyword>
<evidence type="ECO:0000313" key="8">
    <source>
        <dbReference type="EMBL" id="QDU20752.1"/>
    </source>
</evidence>
<dbReference type="EMBL" id="CP036273">
    <property type="protein sequence ID" value="QDU20752.1"/>
    <property type="molecule type" value="Genomic_DNA"/>
</dbReference>
<keyword evidence="3" id="KW-0731">Sigma factor</keyword>
<dbReference type="OrthoDB" id="292826at2"/>
<dbReference type="InterPro" id="IPR007627">
    <property type="entry name" value="RNA_pol_sigma70_r2"/>
</dbReference>
<evidence type="ECO:0000256" key="1">
    <source>
        <dbReference type="ARBA" id="ARBA00010641"/>
    </source>
</evidence>
<evidence type="ECO:0000259" key="7">
    <source>
        <dbReference type="Pfam" id="PF08281"/>
    </source>
</evidence>
<evidence type="ECO:0000256" key="4">
    <source>
        <dbReference type="ARBA" id="ARBA00023163"/>
    </source>
</evidence>
<dbReference type="RefSeq" id="WP_145238838.1">
    <property type="nucleotide sequence ID" value="NZ_CP036273.1"/>
</dbReference>
<dbReference type="Pfam" id="PF04542">
    <property type="entry name" value="Sigma70_r2"/>
    <property type="match status" value="1"/>
</dbReference>
<protein>
    <submittedName>
        <fullName evidence="8">ECF RNA polymerase sigma factor SigE</fullName>
    </submittedName>
</protein>
<dbReference type="AlphaFoldDB" id="A0A517XTC9"/>
<dbReference type="InterPro" id="IPR017504">
    <property type="entry name" value="CHP03067_Planctomycetes"/>
</dbReference>
<dbReference type="GO" id="GO:0006352">
    <property type="term" value="P:DNA-templated transcription initiation"/>
    <property type="evidence" value="ECO:0007669"/>
    <property type="project" value="InterPro"/>
</dbReference>
<dbReference type="InterPro" id="IPR013249">
    <property type="entry name" value="RNA_pol_sigma70_r4_t2"/>
</dbReference>
<evidence type="ECO:0000259" key="6">
    <source>
        <dbReference type="Pfam" id="PF04542"/>
    </source>
</evidence>
<dbReference type="GO" id="GO:0016987">
    <property type="term" value="F:sigma factor activity"/>
    <property type="evidence" value="ECO:0007669"/>
    <property type="project" value="UniProtKB-KW"/>
</dbReference>
<evidence type="ECO:0000313" key="9">
    <source>
        <dbReference type="Proteomes" id="UP000319576"/>
    </source>
</evidence>
<keyword evidence="9" id="KW-1185">Reference proteome</keyword>
<dbReference type="CDD" id="cd06171">
    <property type="entry name" value="Sigma70_r4"/>
    <property type="match status" value="1"/>
</dbReference>
<dbReference type="InterPro" id="IPR039425">
    <property type="entry name" value="RNA_pol_sigma-70-like"/>
</dbReference>
<dbReference type="SUPFAM" id="SSF88946">
    <property type="entry name" value="Sigma2 domain of RNA polymerase sigma factors"/>
    <property type="match status" value="1"/>
</dbReference>
<evidence type="ECO:0000256" key="5">
    <source>
        <dbReference type="SAM" id="MobiDB-lite"/>
    </source>
</evidence>
<dbReference type="PANTHER" id="PTHR43133:SF51">
    <property type="entry name" value="RNA POLYMERASE SIGMA FACTOR"/>
    <property type="match status" value="1"/>
</dbReference>
<dbReference type="GO" id="GO:0003677">
    <property type="term" value="F:DNA binding"/>
    <property type="evidence" value="ECO:0007669"/>
    <property type="project" value="InterPro"/>
</dbReference>
<dbReference type="SUPFAM" id="SSF88659">
    <property type="entry name" value="Sigma3 and sigma4 domains of RNA polymerase sigma factors"/>
    <property type="match status" value="1"/>
</dbReference>
<dbReference type="Gene3D" id="1.10.1740.10">
    <property type="match status" value="1"/>
</dbReference>
<dbReference type="InterPro" id="IPR013324">
    <property type="entry name" value="RNA_pol_sigma_r3/r4-like"/>
</dbReference>
<sequence length="699" mass="75098">MTATRLPAGVRDLLRGGTPDADLLTRFVAARDEAAFAELVRRHGGPVWDVCRSVLRNAADADDAFQATFLTLARRADALRKPASVGAWLHGVAVRVSRKARAATLRRARYEASVLPPSAADPSWSDAHAVVHESLAALPERYREPLVACYLRGLTHDDTAAELGLSKAALKKRLERGRAQLRAALRRRGVGRVVLLGTVAVPAPLLDAATRIAAGAVPIPPAVLRLVEGGFSMTFAKFTAALVLAAGVGLAAVAQEQPGRTRNAPPPPAERAPKRPPPAAKVDAPPEKSELDGTWTVTLIETGGRPVNTAAAPDEFAQPTTFVIAGGRCEVKGVRVLHLTDFRVKTDPAAEPKQIDATMLDGPKQGETYPGIYAVDGDKLRICLRLQRTELGRPKGYSTTSGTTLFTFSLTRSKAAAVDPRAEVRFDDVLRSGKKLYLVLNGPLTKNLTDDLAPFAERLSLAVKTADRVKDKDVTVVLFRRFDAKTNDGILSGFTREQLTRYAAEGPARRIDKLAEHAWTPGRLPKDATPLPPEPAPPNAVEAGPELSARVVVRSDRVPPEPPGDLANARVGLDGRLELLTHARTPVRVVVTPSQVRVTIRGSGWSSIPPVQLGREGVEKEPPPRPRAVEVPPDGYVGLDTQAGQRVVITGRPSGADVHTGPHVWRLPPGRYRVEGEVDVTVGERPMTVRLEPTAFTIP</sequence>
<organism evidence="8 9">
    <name type="scientific">Urbifossiella limnaea</name>
    <dbReference type="NCBI Taxonomy" id="2528023"/>
    <lineage>
        <taxon>Bacteria</taxon>
        <taxon>Pseudomonadati</taxon>
        <taxon>Planctomycetota</taxon>
        <taxon>Planctomycetia</taxon>
        <taxon>Gemmatales</taxon>
        <taxon>Gemmataceae</taxon>
        <taxon>Urbifossiella</taxon>
    </lineage>
</organism>
<name>A0A517XTC9_9BACT</name>
<feature type="region of interest" description="Disordered" evidence="5">
    <location>
        <begin position="520"/>
        <end position="542"/>
    </location>
</feature>
<feature type="domain" description="RNA polymerase sigma-70 region 2" evidence="6">
    <location>
        <begin position="39"/>
        <end position="100"/>
    </location>
</feature>
<proteinExistence type="inferred from homology"/>
<dbReference type="NCBIfam" id="TIGR03067">
    <property type="entry name" value="Planc_TIGR03067"/>
    <property type="match status" value="1"/>
</dbReference>
<gene>
    <name evidence="8" type="primary">sigE_10</name>
    <name evidence="8" type="ORF">ETAA1_27120</name>
</gene>
<reference evidence="8 9" key="1">
    <citation type="submission" date="2019-02" db="EMBL/GenBank/DDBJ databases">
        <title>Deep-cultivation of Planctomycetes and their phenomic and genomic characterization uncovers novel biology.</title>
        <authorList>
            <person name="Wiegand S."/>
            <person name="Jogler M."/>
            <person name="Boedeker C."/>
            <person name="Pinto D."/>
            <person name="Vollmers J."/>
            <person name="Rivas-Marin E."/>
            <person name="Kohn T."/>
            <person name="Peeters S.H."/>
            <person name="Heuer A."/>
            <person name="Rast P."/>
            <person name="Oberbeckmann S."/>
            <person name="Bunk B."/>
            <person name="Jeske O."/>
            <person name="Meyerdierks A."/>
            <person name="Storesund J.E."/>
            <person name="Kallscheuer N."/>
            <person name="Luecker S."/>
            <person name="Lage O.M."/>
            <person name="Pohl T."/>
            <person name="Merkel B.J."/>
            <person name="Hornburger P."/>
            <person name="Mueller R.-W."/>
            <person name="Bruemmer F."/>
            <person name="Labrenz M."/>
            <person name="Spormann A.M."/>
            <person name="Op den Camp H."/>
            <person name="Overmann J."/>
            <person name="Amann R."/>
            <person name="Jetten M.S.M."/>
            <person name="Mascher T."/>
            <person name="Medema M.H."/>
            <person name="Devos D.P."/>
            <person name="Kaster A.-K."/>
            <person name="Ovreas L."/>
            <person name="Rohde M."/>
            <person name="Galperin M.Y."/>
            <person name="Jogler C."/>
        </authorList>
    </citation>
    <scope>NUCLEOTIDE SEQUENCE [LARGE SCALE GENOMIC DNA]</scope>
    <source>
        <strain evidence="8 9">ETA_A1</strain>
    </source>
</reference>
<comment type="similarity">
    <text evidence="1">Belongs to the sigma-70 factor family. ECF subfamily.</text>
</comment>
<feature type="region of interest" description="Disordered" evidence="5">
    <location>
        <begin position="611"/>
        <end position="639"/>
    </location>
</feature>
<feature type="region of interest" description="Disordered" evidence="5">
    <location>
        <begin position="256"/>
        <end position="290"/>
    </location>
</feature>
<feature type="compositionally biased region" description="Pro residues" evidence="5">
    <location>
        <begin position="264"/>
        <end position="279"/>
    </location>
</feature>
<keyword evidence="4" id="KW-0804">Transcription</keyword>
<dbReference type="Proteomes" id="UP000319576">
    <property type="component" value="Chromosome"/>
</dbReference>
<accession>A0A517XTC9</accession>
<dbReference type="KEGG" id="uli:ETAA1_27120"/>
<evidence type="ECO:0000256" key="3">
    <source>
        <dbReference type="ARBA" id="ARBA00023082"/>
    </source>
</evidence>
<dbReference type="InterPro" id="IPR036388">
    <property type="entry name" value="WH-like_DNA-bd_sf"/>
</dbReference>
<feature type="domain" description="RNA polymerase sigma factor 70 region 4 type 2" evidence="7">
    <location>
        <begin position="131"/>
        <end position="181"/>
    </location>
</feature>
<dbReference type="Gene3D" id="1.10.10.10">
    <property type="entry name" value="Winged helix-like DNA-binding domain superfamily/Winged helix DNA-binding domain"/>
    <property type="match status" value="1"/>
</dbReference>
<dbReference type="PANTHER" id="PTHR43133">
    <property type="entry name" value="RNA POLYMERASE ECF-TYPE SIGMA FACTO"/>
    <property type="match status" value="1"/>
</dbReference>
<dbReference type="NCBIfam" id="TIGR02937">
    <property type="entry name" value="sigma70-ECF"/>
    <property type="match status" value="1"/>
</dbReference>
<dbReference type="InterPro" id="IPR013325">
    <property type="entry name" value="RNA_pol_sigma_r2"/>
</dbReference>
<dbReference type="InterPro" id="IPR014284">
    <property type="entry name" value="RNA_pol_sigma-70_dom"/>
</dbReference>
<dbReference type="Pfam" id="PF08281">
    <property type="entry name" value="Sigma70_r4_2"/>
    <property type="match status" value="1"/>
</dbReference>
<evidence type="ECO:0000256" key="2">
    <source>
        <dbReference type="ARBA" id="ARBA00023015"/>
    </source>
</evidence>
<feature type="compositionally biased region" description="Basic and acidic residues" evidence="5">
    <location>
        <begin position="616"/>
        <end position="628"/>
    </location>
</feature>